<name>A0ABN9P9Z9_9DINO</name>
<protein>
    <submittedName>
        <fullName evidence="2">Uncharacterized protein</fullName>
    </submittedName>
</protein>
<feature type="compositionally biased region" description="Pro residues" evidence="1">
    <location>
        <begin position="28"/>
        <end position="50"/>
    </location>
</feature>
<keyword evidence="3" id="KW-1185">Reference proteome</keyword>
<evidence type="ECO:0000313" key="3">
    <source>
        <dbReference type="Proteomes" id="UP001189429"/>
    </source>
</evidence>
<evidence type="ECO:0000313" key="2">
    <source>
        <dbReference type="EMBL" id="CAK0789594.1"/>
    </source>
</evidence>
<sequence>MVLMEGCSNLYPATVSGSVACPTTNSPTPNPTPSPTPSPTSSSRPPPPPAGAAGGQAQAKGDPHLANVFGQRFDLRKEGWHTLVRVPRGAKRGAALLSVDAEARQMGVACADMYFQSVNLTGRWVGSKGRAFSAGHVAEKESGRWLRFGQVELKVVQGHTKSGIVYLNLFVRNLKFAGYPVGGILGLDDHTAAAEPSLNCQNRISLLSLDGLGLGASPKNASTAVAYF</sequence>
<feature type="region of interest" description="Disordered" evidence="1">
    <location>
        <begin position="22"/>
        <end position="62"/>
    </location>
</feature>
<gene>
    <name evidence="2" type="ORF">PCOR1329_LOCUS1122</name>
</gene>
<accession>A0ABN9P9Z9</accession>
<dbReference type="Proteomes" id="UP001189429">
    <property type="component" value="Unassembled WGS sequence"/>
</dbReference>
<dbReference type="EMBL" id="CAUYUJ010000267">
    <property type="protein sequence ID" value="CAK0789594.1"/>
    <property type="molecule type" value="Genomic_DNA"/>
</dbReference>
<reference evidence="2" key="1">
    <citation type="submission" date="2023-10" db="EMBL/GenBank/DDBJ databases">
        <authorList>
            <person name="Chen Y."/>
            <person name="Shah S."/>
            <person name="Dougan E. K."/>
            <person name="Thang M."/>
            <person name="Chan C."/>
        </authorList>
    </citation>
    <scope>NUCLEOTIDE SEQUENCE [LARGE SCALE GENOMIC DNA]</scope>
</reference>
<evidence type="ECO:0000256" key="1">
    <source>
        <dbReference type="SAM" id="MobiDB-lite"/>
    </source>
</evidence>
<comment type="caution">
    <text evidence="2">The sequence shown here is derived from an EMBL/GenBank/DDBJ whole genome shotgun (WGS) entry which is preliminary data.</text>
</comment>
<organism evidence="2 3">
    <name type="scientific">Prorocentrum cordatum</name>
    <dbReference type="NCBI Taxonomy" id="2364126"/>
    <lineage>
        <taxon>Eukaryota</taxon>
        <taxon>Sar</taxon>
        <taxon>Alveolata</taxon>
        <taxon>Dinophyceae</taxon>
        <taxon>Prorocentrales</taxon>
        <taxon>Prorocentraceae</taxon>
        <taxon>Prorocentrum</taxon>
    </lineage>
</organism>
<proteinExistence type="predicted"/>